<evidence type="ECO:0000313" key="2">
    <source>
        <dbReference type="Proteomes" id="UP000265520"/>
    </source>
</evidence>
<feature type="non-terminal residue" evidence="1">
    <location>
        <position position="48"/>
    </location>
</feature>
<evidence type="ECO:0000313" key="1">
    <source>
        <dbReference type="EMBL" id="MCI04856.1"/>
    </source>
</evidence>
<dbReference type="AlphaFoldDB" id="A0A392P0H3"/>
<accession>A0A392P0H3</accession>
<dbReference type="EMBL" id="LXQA010056751">
    <property type="protein sequence ID" value="MCI04856.1"/>
    <property type="molecule type" value="Genomic_DNA"/>
</dbReference>
<proteinExistence type="predicted"/>
<sequence length="48" mass="5620">MEPIQTAIMRAELHRRGIAQMRINNRSLQDMYIFGDPLLVPIIIVERV</sequence>
<name>A0A392P0H3_9FABA</name>
<dbReference type="Proteomes" id="UP000265520">
    <property type="component" value="Unassembled WGS sequence"/>
</dbReference>
<comment type="caution">
    <text evidence="1">The sequence shown here is derived from an EMBL/GenBank/DDBJ whole genome shotgun (WGS) entry which is preliminary data.</text>
</comment>
<reference evidence="1 2" key="1">
    <citation type="journal article" date="2018" name="Front. Plant Sci.">
        <title>Red Clover (Trifolium pratense) and Zigzag Clover (T. medium) - A Picture of Genomic Similarities and Differences.</title>
        <authorList>
            <person name="Dluhosova J."/>
            <person name="Istvanek J."/>
            <person name="Nedelnik J."/>
            <person name="Repkova J."/>
        </authorList>
    </citation>
    <scope>NUCLEOTIDE SEQUENCE [LARGE SCALE GENOMIC DNA]</scope>
    <source>
        <strain evidence="2">cv. 10/8</strain>
        <tissue evidence="1">Leaf</tissue>
    </source>
</reference>
<keyword evidence="2" id="KW-1185">Reference proteome</keyword>
<organism evidence="1 2">
    <name type="scientific">Trifolium medium</name>
    <dbReference type="NCBI Taxonomy" id="97028"/>
    <lineage>
        <taxon>Eukaryota</taxon>
        <taxon>Viridiplantae</taxon>
        <taxon>Streptophyta</taxon>
        <taxon>Embryophyta</taxon>
        <taxon>Tracheophyta</taxon>
        <taxon>Spermatophyta</taxon>
        <taxon>Magnoliopsida</taxon>
        <taxon>eudicotyledons</taxon>
        <taxon>Gunneridae</taxon>
        <taxon>Pentapetalae</taxon>
        <taxon>rosids</taxon>
        <taxon>fabids</taxon>
        <taxon>Fabales</taxon>
        <taxon>Fabaceae</taxon>
        <taxon>Papilionoideae</taxon>
        <taxon>50 kb inversion clade</taxon>
        <taxon>NPAAA clade</taxon>
        <taxon>Hologalegina</taxon>
        <taxon>IRL clade</taxon>
        <taxon>Trifolieae</taxon>
        <taxon>Trifolium</taxon>
    </lineage>
</organism>
<protein>
    <submittedName>
        <fullName evidence="1">Protein FAM135B-like</fullName>
    </submittedName>
</protein>